<name>A0A3E0K4C4_9BACI</name>
<proteinExistence type="predicted"/>
<organism evidence="1 2">
    <name type="scientific">Caldibacillus debilis</name>
    <dbReference type="NCBI Taxonomy" id="301148"/>
    <lineage>
        <taxon>Bacteria</taxon>
        <taxon>Bacillati</taxon>
        <taxon>Bacillota</taxon>
        <taxon>Bacilli</taxon>
        <taxon>Bacillales</taxon>
        <taxon>Bacillaceae</taxon>
        <taxon>Caldibacillus</taxon>
    </lineage>
</organism>
<reference evidence="1 2" key="1">
    <citation type="submission" date="2018-03" db="EMBL/GenBank/DDBJ databases">
        <authorList>
            <person name="Keele B.F."/>
        </authorList>
    </citation>
    <scope>NUCLEOTIDE SEQUENCE [LARGE SCALE GENOMIC DNA]</scope>
    <source>
        <strain evidence="1">ZCTH4_d</strain>
    </source>
</reference>
<evidence type="ECO:0000313" key="1">
    <source>
        <dbReference type="EMBL" id="REJ28557.1"/>
    </source>
</evidence>
<evidence type="ECO:0000313" key="2">
    <source>
        <dbReference type="Proteomes" id="UP000257014"/>
    </source>
</evidence>
<gene>
    <name evidence="1" type="ORF">C6P37_07890</name>
</gene>
<sequence length="60" mass="6763">MTCSEYGKTFKGTGGLGIGAHPSGCGSQKASRFFFWKRERIGSKKFFVFLLTLTFRHLLK</sequence>
<accession>A0A3E0K4C4</accession>
<dbReference type="AlphaFoldDB" id="A0A3E0K4C4"/>
<comment type="caution">
    <text evidence="1">The sequence shown here is derived from an EMBL/GenBank/DDBJ whole genome shotgun (WGS) entry which is preliminary data.</text>
</comment>
<dbReference type="EMBL" id="QEWE01000016">
    <property type="protein sequence ID" value="REJ28557.1"/>
    <property type="molecule type" value="Genomic_DNA"/>
</dbReference>
<dbReference type="Proteomes" id="UP000257014">
    <property type="component" value="Unassembled WGS sequence"/>
</dbReference>
<protein>
    <submittedName>
        <fullName evidence="1">Uncharacterized protein</fullName>
    </submittedName>
</protein>